<dbReference type="PANTHER" id="PTHR44845">
    <property type="entry name" value="CARRIER DOMAIN-CONTAINING PROTEIN"/>
    <property type="match status" value="1"/>
</dbReference>
<keyword evidence="5" id="KW-1185">Reference proteome</keyword>
<reference evidence="5" key="1">
    <citation type="journal article" date="2019" name="Int. J. Syst. Evol. Microbiol.">
        <title>The Global Catalogue of Microorganisms (GCM) 10K type strain sequencing project: providing services to taxonomists for standard genome sequencing and annotation.</title>
        <authorList>
            <consortium name="The Broad Institute Genomics Platform"/>
            <consortium name="The Broad Institute Genome Sequencing Center for Infectious Disease"/>
            <person name="Wu L."/>
            <person name="Ma J."/>
        </authorList>
    </citation>
    <scope>NUCLEOTIDE SEQUENCE [LARGE SCALE GENOMIC DNA]</scope>
    <source>
        <strain evidence="5">KCTC 42247</strain>
    </source>
</reference>
<comment type="caution">
    <text evidence="4">The sequence shown here is derived from an EMBL/GenBank/DDBJ whole genome shotgun (WGS) entry which is preliminary data.</text>
</comment>
<feature type="domain" description="Thioester reductase (TE)" evidence="3">
    <location>
        <begin position="34"/>
        <end position="277"/>
    </location>
</feature>
<name>A0ABW5UG82_9SPHI</name>
<dbReference type="InterPro" id="IPR010080">
    <property type="entry name" value="Thioester_reductase-like_dom"/>
</dbReference>
<keyword evidence="2" id="KW-0597">Phosphoprotein</keyword>
<protein>
    <submittedName>
        <fullName evidence="4">Thioester reductase domain-containing protein</fullName>
    </submittedName>
</protein>
<evidence type="ECO:0000313" key="5">
    <source>
        <dbReference type="Proteomes" id="UP001597418"/>
    </source>
</evidence>
<dbReference type="PANTHER" id="PTHR44845:SF6">
    <property type="entry name" value="BETA-ALANINE-ACTIVATING ENZYME"/>
    <property type="match status" value="1"/>
</dbReference>
<evidence type="ECO:0000313" key="4">
    <source>
        <dbReference type="EMBL" id="MFD2744487.1"/>
    </source>
</evidence>
<dbReference type="EMBL" id="JBHUMB010000014">
    <property type="protein sequence ID" value="MFD2744487.1"/>
    <property type="molecule type" value="Genomic_DNA"/>
</dbReference>
<dbReference type="InterPro" id="IPR036291">
    <property type="entry name" value="NAD(P)-bd_dom_sf"/>
</dbReference>
<evidence type="ECO:0000259" key="3">
    <source>
        <dbReference type="Pfam" id="PF07993"/>
    </source>
</evidence>
<evidence type="ECO:0000256" key="1">
    <source>
        <dbReference type="ARBA" id="ARBA00022450"/>
    </source>
</evidence>
<sequence>MEKELIQDSELLSNFEITTPPDPSVLANPKFLFLTGVTGFVGSHLLEELLKNTTATIYTLVRASTATEGLQRIKDTFAKFRLPWLPEYNHRTIAVIGDLSLENFGMNDHDYAIIAEKVEVIYHSGSSVSYVQPYSLIKKPNIDGLHNIIELAVTQKVKYLVLLSSMGVFSWGRPFTQKTWMYEDDSIYQNMPAVTRDLGYIKSKWVMESIAEKAKAKGLPIINFRLGFAVCHSTSGATVMNQWWGALIRSCVQLKSFPLVMGLKDELTTVDYMCKAIVHISKKKESVGLNFHLSPLAENDVSLTDFCAKIKEYYNIKLDGMEYNQWLNQWIDDDKLPIYPLLALFTEDVHEGKCLVEAYENTYYYDRSNTKRFLSDSDLQPPIFDEKLMTPYLQYMGVLSE</sequence>
<organism evidence="4 5">
    <name type="scientific">Sphingobacterium populi</name>
    <dbReference type="NCBI Taxonomy" id="1812824"/>
    <lineage>
        <taxon>Bacteria</taxon>
        <taxon>Pseudomonadati</taxon>
        <taxon>Bacteroidota</taxon>
        <taxon>Sphingobacteriia</taxon>
        <taxon>Sphingobacteriales</taxon>
        <taxon>Sphingobacteriaceae</taxon>
        <taxon>Sphingobacterium</taxon>
    </lineage>
</organism>
<dbReference type="SUPFAM" id="SSF51735">
    <property type="entry name" value="NAD(P)-binding Rossmann-fold domains"/>
    <property type="match status" value="1"/>
</dbReference>
<dbReference type="Pfam" id="PF07993">
    <property type="entry name" value="NAD_binding_4"/>
    <property type="match status" value="1"/>
</dbReference>
<evidence type="ECO:0000256" key="2">
    <source>
        <dbReference type="ARBA" id="ARBA00022553"/>
    </source>
</evidence>
<dbReference type="RefSeq" id="WP_231863123.1">
    <property type="nucleotide sequence ID" value="NZ_JBHUMB010000014.1"/>
</dbReference>
<proteinExistence type="predicted"/>
<dbReference type="Gene3D" id="3.40.50.720">
    <property type="entry name" value="NAD(P)-binding Rossmann-like Domain"/>
    <property type="match status" value="1"/>
</dbReference>
<dbReference type="Proteomes" id="UP001597418">
    <property type="component" value="Unassembled WGS sequence"/>
</dbReference>
<dbReference type="InterPro" id="IPR013120">
    <property type="entry name" value="FAR_NAD-bd"/>
</dbReference>
<dbReference type="NCBIfam" id="TIGR01746">
    <property type="entry name" value="Thioester-redct"/>
    <property type="match status" value="1"/>
</dbReference>
<keyword evidence="1" id="KW-0596">Phosphopantetheine</keyword>
<gene>
    <name evidence="4" type="ORF">ACFSQ6_13905</name>
</gene>
<accession>A0ABW5UG82</accession>